<comment type="caution">
    <text evidence="2">The sequence shown here is derived from an EMBL/GenBank/DDBJ whole genome shotgun (WGS) entry which is preliminary data.</text>
</comment>
<reference evidence="2" key="2">
    <citation type="journal article" date="2019" name="IMA Fungus">
        <title>Genome sequencing and comparison of five Tilletia species to identify candidate genes for the detection of regulated species infecting wheat.</title>
        <authorList>
            <person name="Nguyen H.D.T."/>
            <person name="Sultana T."/>
            <person name="Kesanakurti P."/>
            <person name="Hambleton S."/>
        </authorList>
    </citation>
    <scope>NUCLEOTIDE SEQUENCE</scope>
    <source>
        <strain evidence="2">DAOMC 236426</strain>
    </source>
</reference>
<feature type="region of interest" description="Disordered" evidence="1">
    <location>
        <begin position="360"/>
        <end position="439"/>
    </location>
</feature>
<evidence type="ECO:0000313" key="3">
    <source>
        <dbReference type="Proteomes" id="UP000077684"/>
    </source>
</evidence>
<gene>
    <name evidence="2" type="ORF">A4X06_0g1031</name>
</gene>
<sequence>MSSSTLATEQVRSRSRQDLPQEVPFSHPRPLPALVLHRYGWRTIYHQIGIVAAAAASRAGIPDRGQLPIEPEALRYVWSLTRGGGGGTSPSVDVGSSAVSPTWIAVASARIKRRARRWRRRLREARRCDEEAHRRMMPSTSAGWIKVGGRRCLAPVDGLGQRLKIGEMQLGAHLPSLRIRSRFTRARSDSFLTDKFLSVSRLSSYDARGVSLAEVRRFDARATLGFTTREVAGRLRRGTASPHPVYELLLLPLDGMGTQSSGAYLLRAMSKRNFADHLFALFVYARSITSPLHHLGPRPLLGTPSLRWHTPVTHTVWLEAAEMERAALVVGGAVEDAEVGGQCGTARRLGLEDASNSVSCGLRRLPPDSTAPRRGSCKADTSARNGINPSSRTSLSSSPLSRYAREATRTSDRADSNTGTSSSTTLGCLRPGLRGPVDNHLKVGTRRYALRERQSTAAVQTPRRIHREKPQASGTIFGTGQGRRQHADTGELRRML</sequence>
<feature type="compositionally biased region" description="Basic and acidic residues" evidence="1">
    <location>
        <begin position="485"/>
        <end position="496"/>
    </location>
</feature>
<feature type="compositionally biased region" description="Basic and acidic residues" evidence="1">
    <location>
        <begin position="403"/>
        <end position="415"/>
    </location>
</feature>
<proteinExistence type="predicted"/>
<feature type="compositionally biased region" description="Low complexity" evidence="1">
    <location>
        <begin position="416"/>
        <end position="425"/>
    </location>
</feature>
<keyword evidence="3" id="KW-1185">Reference proteome</keyword>
<name>A0A8X7T0K1_9BASI</name>
<dbReference type="EMBL" id="LWDE02000061">
    <property type="protein sequence ID" value="KAE8254177.1"/>
    <property type="molecule type" value="Genomic_DNA"/>
</dbReference>
<feature type="region of interest" description="Disordered" evidence="1">
    <location>
        <begin position="453"/>
        <end position="496"/>
    </location>
</feature>
<organism evidence="2 3">
    <name type="scientific">Tilletia controversa</name>
    <name type="common">dwarf bunt fungus</name>
    <dbReference type="NCBI Taxonomy" id="13291"/>
    <lineage>
        <taxon>Eukaryota</taxon>
        <taxon>Fungi</taxon>
        <taxon>Dikarya</taxon>
        <taxon>Basidiomycota</taxon>
        <taxon>Ustilaginomycotina</taxon>
        <taxon>Exobasidiomycetes</taxon>
        <taxon>Tilletiales</taxon>
        <taxon>Tilletiaceae</taxon>
        <taxon>Tilletia</taxon>
    </lineage>
</organism>
<feature type="compositionally biased region" description="Polar residues" evidence="1">
    <location>
        <begin position="1"/>
        <end position="10"/>
    </location>
</feature>
<feature type="compositionally biased region" description="Low complexity" evidence="1">
    <location>
        <begin position="389"/>
        <end position="402"/>
    </location>
</feature>
<dbReference type="AlphaFoldDB" id="A0A8X7T0K1"/>
<evidence type="ECO:0000256" key="1">
    <source>
        <dbReference type="SAM" id="MobiDB-lite"/>
    </source>
</evidence>
<dbReference type="Proteomes" id="UP000077684">
    <property type="component" value="Unassembled WGS sequence"/>
</dbReference>
<feature type="region of interest" description="Disordered" evidence="1">
    <location>
        <begin position="1"/>
        <end position="24"/>
    </location>
</feature>
<reference evidence="2" key="1">
    <citation type="submission" date="2016-04" db="EMBL/GenBank/DDBJ databases">
        <authorList>
            <person name="Nguyen H.D."/>
            <person name="Samba Siva P."/>
            <person name="Cullis J."/>
            <person name="Levesque C.A."/>
            <person name="Hambleton S."/>
        </authorList>
    </citation>
    <scope>NUCLEOTIDE SEQUENCE</scope>
    <source>
        <strain evidence="2">DAOMC 236426</strain>
    </source>
</reference>
<protein>
    <submittedName>
        <fullName evidence="2">Uncharacterized protein</fullName>
    </submittedName>
</protein>
<accession>A0A8X7T0K1</accession>
<evidence type="ECO:0000313" key="2">
    <source>
        <dbReference type="EMBL" id="KAE8254177.1"/>
    </source>
</evidence>